<evidence type="ECO:0000256" key="3">
    <source>
        <dbReference type="ARBA" id="ARBA00023002"/>
    </source>
</evidence>
<dbReference type="FunFam" id="3.40.605.10:FF:000026">
    <property type="entry name" value="Aldehyde dehydrogenase, putative"/>
    <property type="match status" value="1"/>
</dbReference>
<dbReference type="FunFam" id="3.40.309.10:FF:000009">
    <property type="entry name" value="Aldehyde dehydrogenase A"/>
    <property type="match status" value="1"/>
</dbReference>
<evidence type="ECO:0000259" key="7">
    <source>
        <dbReference type="Pfam" id="PF00171"/>
    </source>
</evidence>
<dbReference type="PANTHER" id="PTHR42804">
    <property type="entry name" value="ALDEHYDE DEHYDROGENASE"/>
    <property type="match status" value="1"/>
</dbReference>
<evidence type="ECO:0000256" key="6">
    <source>
        <dbReference type="ARBA" id="ARBA00049194"/>
    </source>
</evidence>
<keyword evidence="3" id="KW-0560">Oxidoreductase</keyword>
<sequence length="485" mass="51401">MKREKAVAATTSFYIGGAFVEPLSGTRAPVINPATEEAIATISLGNAADVDRAVQSARDAFPAFAATSVAERLALFARIVEVFKARREDLAAAVTAEMGSPKWLSWELQTASSIVYFESAAEVLRNFAFDVPHGQSLITHEPIGVCGLITPWNWPLNQIVTKLAPALAAGCTVVLKPSELSPLSALILAEVMHEAGVPAGVFNLVNGTGPVVGAAIAAHPDIDMVSFTGSTRAGIAVAKAAADTVKRVHQELGGKSANIVLPDADLDLAVTDGVKRCFINSGQSCIAPTRMLVHASQLDEVIDRARAVTASMVVGDPTSAETSMGPVAGSAQFAKVQGMIETGIAEGARLVEGGPGRPQDLNRGYFVRPSIFADVTPDMTIARQEIFGPVLSILTYRNEEEAVRIANDSVYGLAGYVYSRDADHARATARRIRAGRVFINNPWFDFEAPFGGYKQSGNGRELGDHGMREFLEVKAVLGWDAGAVR</sequence>
<evidence type="ECO:0000313" key="8">
    <source>
        <dbReference type="EMBL" id="SHF97338.1"/>
    </source>
</evidence>
<evidence type="ECO:0000256" key="5">
    <source>
        <dbReference type="ARBA" id="ARBA00024226"/>
    </source>
</evidence>
<keyword evidence="9" id="KW-1185">Reference proteome</keyword>
<dbReference type="Proteomes" id="UP000184485">
    <property type="component" value="Unassembled WGS sequence"/>
</dbReference>
<dbReference type="GO" id="GO:0004029">
    <property type="term" value="F:aldehyde dehydrogenase (NAD+) activity"/>
    <property type="evidence" value="ECO:0007669"/>
    <property type="project" value="UniProtKB-EC"/>
</dbReference>
<feature type="domain" description="Aldehyde dehydrogenase" evidence="7">
    <location>
        <begin position="23"/>
        <end position="476"/>
    </location>
</feature>
<dbReference type="InterPro" id="IPR016162">
    <property type="entry name" value="Ald_DH_N"/>
</dbReference>
<dbReference type="InterPro" id="IPR016160">
    <property type="entry name" value="Ald_DH_CS_CYS"/>
</dbReference>
<proteinExistence type="inferred from homology"/>
<dbReference type="EC" id="1.2.1.3" evidence="5"/>
<reference evidence="8 9" key="1">
    <citation type="submission" date="2016-11" db="EMBL/GenBank/DDBJ databases">
        <authorList>
            <person name="Jaros S."/>
            <person name="Januszkiewicz K."/>
            <person name="Wedrychowicz H."/>
        </authorList>
    </citation>
    <scope>NUCLEOTIDE SEQUENCE [LARGE SCALE GENOMIC DNA]</scope>
    <source>
        <strain evidence="8 9">DSM 19436</strain>
    </source>
</reference>
<dbReference type="FunFam" id="3.40.605.10:FF:000007">
    <property type="entry name" value="NAD/NADP-dependent betaine aldehyde dehydrogenase"/>
    <property type="match status" value="1"/>
</dbReference>
<name>A0A1M5G0T5_9HYPH</name>
<comment type="similarity">
    <text evidence="1">Belongs to the aldehyde dehydrogenase family.</text>
</comment>
<dbReference type="Gene3D" id="3.40.605.10">
    <property type="entry name" value="Aldehyde Dehydrogenase, Chain A, domain 1"/>
    <property type="match status" value="1"/>
</dbReference>
<accession>A0A1M5G0T5</accession>
<keyword evidence="4" id="KW-0558">Oxidation</keyword>
<dbReference type="CDD" id="cd07138">
    <property type="entry name" value="ALDH_CddD_SSP0762"/>
    <property type="match status" value="1"/>
</dbReference>
<evidence type="ECO:0000313" key="9">
    <source>
        <dbReference type="Proteomes" id="UP000184485"/>
    </source>
</evidence>
<dbReference type="InterPro" id="IPR016163">
    <property type="entry name" value="Ald_DH_C"/>
</dbReference>
<dbReference type="OrthoDB" id="9812625at2"/>
<dbReference type="Pfam" id="PF00171">
    <property type="entry name" value="Aldedh"/>
    <property type="match status" value="1"/>
</dbReference>
<dbReference type="SUPFAM" id="SSF53720">
    <property type="entry name" value="ALDH-like"/>
    <property type="match status" value="1"/>
</dbReference>
<dbReference type="PROSITE" id="PS00070">
    <property type="entry name" value="ALDEHYDE_DEHYDR_CYS"/>
    <property type="match status" value="1"/>
</dbReference>
<dbReference type="STRING" id="1122133.SAMN02745157_3242"/>
<dbReference type="Gene3D" id="3.40.309.10">
    <property type="entry name" value="Aldehyde Dehydrogenase, Chain A, domain 2"/>
    <property type="match status" value="1"/>
</dbReference>
<dbReference type="AlphaFoldDB" id="A0A1M5G0T5"/>
<dbReference type="PANTHER" id="PTHR42804:SF1">
    <property type="entry name" value="ALDEHYDE DEHYDROGENASE-RELATED"/>
    <property type="match status" value="1"/>
</dbReference>
<dbReference type="InterPro" id="IPR016161">
    <property type="entry name" value="Ald_DH/histidinol_DH"/>
</dbReference>
<dbReference type="InterPro" id="IPR015590">
    <property type="entry name" value="Aldehyde_DH_dom"/>
</dbReference>
<evidence type="ECO:0000256" key="2">
    <source>
        <dbReference type="ARBA" id="ARBA00022958"/>
    </source>
</evidence>
<protein>
    <recommendedName>
        <fullName evidence="5">aldehyde dehydrogenase (NAD(+))</fullName>
        <ecNumber evidence="5">1.2.1.3</ecNumber>
    </recommendedName>
</protein>
<comment type="catalytic activity">
    <reaction evidence="6">
        <text>an aldehyde + NAD(+) + H2O = a carboxylate + NADH + 2 H(+)</text>
        <dbReference type="Rhea" id="RHEA:16185"/>
        <dbReference type="ChEBI" id="CHEBI:15377"/>
        <dbReference type="ChEBI" id="CHEBI:15378"/>
        <dbReference type="ChEBI" id="CHEBI:17478"/>
        <dbReference type="ChEBI" id="CHEBI:29067"/>
        <dbReference type="ChEBI" id="CHEBI:57540"/>
        <dbReference type="ChEBI" id="CHEBI:57945"/>
        <dbReference type="EC" id="1.2.1.3"/>
    </reaction>
</comment>
<evidence type="ECO:0000256" key="1">
    <source>
        <dbReference type="ARBA" id="ARBA00009986"/>
    </source>
</evidence>
<gene>
    <name evidence="8" type="ORF">SAMN02745157_3242</name>
</gene>
<evidence type="ECO:0000256" key="4">
    <source>
        <dbReference type="ARBA" id="ARBA00023097"/>
    </source>
</evidence>
<organism evidence="8 9">
    <name type="scientific">Kaistia soli DSM 19436</name>
    <dbReference type="NCBI Taxonomy" id="1122133"/>
    <lineage>
        <taxon>Bacteria</taxon>
        <taxon>Pseudomonadati</taxon>
        <taxon>Pseudomonadota</taxon>
        <taxon>Alphaproteobacteria</taxon>
        <taxon>Hyphomicrobiales</taxon>
        <taxon>Kaistiaceae</taxon>
        <taxon>Kaistia</taxon>
    </lineage>
</organism>
<dbReference type="EMBL" id="FQUP01000003">
    <property type="protein sequence ID" value="SHF97338.1"/>
    <property type="molecule type" value="Genomic_DNA"/>
</dbReference>
<keyword evidence="2" id="KW-0630">Potassium</keyword>